<organism evidence="1 2">
    <name type="scientific">Plakobranchus ocellatus</name>
    <dbReference type="NCBI Taxonomy" id="259542"/>
    <lineage>
        <taxon>Eukaryota</taxon>
        <taxon>Metazoa</taxon>
        <taxon>Spiralia</taxon>
        <taxon>Lophotrochozoa</taxon>
        <taxon>Mollusca</taxon>
        <taxon>Gastropoda</taxon>
        <taxon>Heterobranchia</taxon>
        <taxon>Euthyneura</taxon>
        <taxon>Panpulmonata</taxon>
        <taxon>Sacoglossa</taxon>
        <taxon>Placobranchoidea</taxon>
        <taxon>Plakobranchidae</taxon>
        <taxon>Plakobranchus</taxon>
    </lineage>
</organism>
<evidence type="ECO:0000313" key="1">
    <source>
        <dbReference type="EMBL" id="GFO47201.1"/>
    </source>
</evidence>
<dbReference type="EMBL" id="BLXT01008287">
    <property type="protein sequence ID" value="GFO47201.1"/>
    <property type="molecule type" value="Genomic_DNA"/>
</dbReference>
<comment type="caution">
    <text evidence="1">The sequence shown here is derived from an EMBL/GenBank/DDBJ whole genome shotgun (WGS) entry which is preliminary data.</text>
</comment>
<evidence type="ECO:0000313" key="2">
    <source>
        <dbReference type="Proteomes" id="UP000735302"/>
    </source>
</evidence>
<gene>
    <name evidence="1" type="ORF">PoB_007370600</name>
</gene>
<dbReference type="AlphaFoldDB" id="A0AAV4DTI8"/>
<accession>A0AAV4DTI8</accession>
<sequence length="101" mass="11276">MTFGFWDCLADVCKPARLCNIIALLLKECRRARDSISIMITSGNKKSTIFCRGKPTHEKAPNADVQSVGLQSGIPNVLFRKERQQGHQQSLYISLAPIRTS</sequence>
<dbReference type="Proteomes" id="UP000735302">
    <property type="component" value="Unassembled WGS sequence"/>
</dbReference>
<name>A0AAV4DTI8_9GAST</name>
<reference evidence="1 2" key="1">
    <citation type="journal article" date="2021" name="Elife">
        <title>Chloroplast acquisition without the gene transfer in kleptoplastic sea slugs, Plakobranchus ocellatus.</title>
        <authorList>
            <person name="Maeda T."/>
            <person name="Takahashi S."/>
            <person name="Yoshida T."/>
            <person name="Shimamura S."/>
            <person name="Takaki Y."/>
            <person name="Nagai Y."/>
            <person name="Toyoda A."/>
            <person name="Suzuki Y."/>
            <person name="Arimoto A."/>
            <person name="Ishii H."/>
            <person name="Satoh N."/>
            <person name="Nishiyama T."/>
            <person name="Hasebe M."/>
            <person name="Maruyama T."/>
            <person name="Minagawa J."/>
            <person name="Obokata J."/>
            <person name="Shigenobu S."/>
        </authorList>
    </citation>
    <scope>NUCLEOTIDE SEQUENCE [LARGE SCALE GENOMIC DNA]</scope>
</reference>
<keyword evidence="2" id="KW-1185">Reference proteome</keyword>
<protein>
    <submittedName>
        <fullName evidence="1">Uncharacterized protein</fullName>
    </submittedName>
</protein>
<proteinExistence type="predicted"/>